<sequence>MDAQPNFRLNEASAYQGLQFSEVSHENVVMVY</sequence>
<accession>A0A238KC47</accession>
<proteinExistence type="predicted"/>
<protein>
    <submittedName>
        <fullName evidence="1">Uncharacterized protein</fullName>
    </submittedName>
</protein>
<reference evidence="2" key="1">
    <citation type="submission" date="2017-05" db="EMBL/GenBank/DDBJ databases">
        <authorList>
            <person name="Rodrigo-Torres L."/>
            <person name="Arahal R. D."/>
            <person name="Lucena T."/>
        </authorList>
    </citation>
    <scope>NUCLEOTIDE SEQUENCE [LARGE SCALE GENOMIC DNA]</scope>
    <source>
        <strain evidence="2">CECT 8868</strain>
    </source>
</reference>
<dbReference type="EMBL" id="FXYD01000003">
    <property type="protein sequence ID" value="SMX40413.1"/>
    <property type="molecule type" value="Genomic_DNA"/>
</dbReference>
<keyword evidence="2" id="KW-1185">Reference proteome</keyword>
<evidence type="ECO:0000313" key="1">
    <source>
        <dbReference type="EMBL" id="SMX40413.1"/>
    </source>
</evidence>
<name>A0A238KC47_9RHOB</name>
<dbReference type="AlphaFoldDB" id="A0A238KC47"/>
<gene>
    <name evidence="1" type="ORF">OCA8868_02373</name>
</gene>
<dbReference type="Proteomes" id="UP000203464">
    <property type="component" value="Unassembled WGS sequence"/>
</dbReference>
<evidence type="ECO:0000313" key="2">
    <source>
        <dbReference type="Proteomes" id="UP000203464"/>
    </source>
</evidence>
<organism evidence="1 2">
    <name type="scientific">Octadecabacter ascidiaceicola</name>
    <dbReference type="NCBI Taxonomy" id="1655543"/>
    <lineage>
        <taxon>Bacteria</taxon>
        <taxon>Pseudomonadati</taxon>
        <taxon>Pseudomonadota</taxon>
        <taxon>Alphaproteobacteria</taxon>
        <taxon>Rhodobacterales</taxon>
        <taxon>Roseobacteraceae</taxon>
        <taxon>Octadecabacter</taxon>
    </lineage>
</organism>